<reference evidence="10" key="1">
    <citation type="journal article" date="2023" name="Mol. Phylogenet. Evol.">
        <title>Genome-scale phylogeny and comparative genomics of the fungal order Sordariales.</title>
        <authorList>
            <person name="Hensen N."/>
            <person name="Bonometti L."/>
            <person name="Westerberg I."/>
            <person name="Brannstrom I.O."/>
            <person name="Guillou S."/>
            <person name="Cros-Aarteil S."/>
            <person name="Calhoun S."/>
            <person name="Haridas S."/>
            <person name="Kuo A."/>
            <person name="Mondo S."/>
            <person name="Pangilinan J."/>
            <person name="Riley R."/>
            <person name="LaButti K."/>
            <person name="Andreopoulos B."/>
            <person name="Lipzen A."/>
            <person name="Chen C."/>
            <person name="Yan M."/>
            <person name="Daum C."/>
            <person name="Ng V."/>
            <person name="Clum A."/>
            <person name="Steindorff A."/>
            <person name="Ohm R.A."/>
            <person name="Martin F."/>
            <person name="Silar P."/>
            <person name="Natvig D.O."/>
            <person name="Lalanne C."/>
            <person name="Gautier V."/>
            <person name="Ament-Velasquez S.L."/>
            <person name="Kruys A."/>
            <person name="Hutchinson M.I."/>
            <person name="Powell A.J."/>
            <person name="Barry K."/>
            <person name="Miller A.N."/>
            <person name="Grigoriev I.V."/>
            <person name="Debuchy R."/>
            <person name="Gladieux P."/>
            <person name="Hiltunen Thoren M."/>
            <person name="Johannesson H."/>
        </authorList>
    </citation>
    <scope>NUCLEOTIDE SEQUENCE</scope>
    <source>
        <strain evidence="10">CBS 990.96</strain>
    </source>
</reference>
<keyword evidence="4" id="KW-0808">Transferase</keyword>
<gene>
    <name evidence="10" type="ORF">QBC38DRAFT_511190</name>
</gene>
<keyword evidence="7" id="KW-0067">ATP-binding</keyword>
<evidence type="ECO:0000256" key="7">
    <source>
        <dbReference type="ARBA" id="ARBA00022840"/>
    </source>
</evidence>
<dbReference type="PANTHER" id="PTHR43442:SF3">
    <property type="entry name" value="GLUCONOKINASE-RELATED"/>
    <property type="match status" value="1"/>
</dbReference>
<dbReference type="Proteomes" id="UP001301958">
    <property type="component" value="Unassembled WGS sequence"/>
</dbReference>
<keyword evidence="5" id="KW-0547">Nucleotide-binding</keyword>
<comment type="catalytic activity">
    <reaction evidence="9">
        <text>D-gluconate + ATP = 6-phospho-D-gluconate + ADP + H(+)</text>
        <dbReference type="Rhea" id="RHEA:19433"/>
        <dbReference type="ChEBI" id="CHEBI:15378"/>
        <dbReference type="ChEBI" id="CHEBI:18391"/>
        <dbReference type="ChEBI" id="CHEBI:30616"/>
        <dbReference type="ChEBI" id="CHEBI:58759"/>
        <dbReference type="ChEBI" id="CHEBI:456216"/>
        <dbReference type="EC" id="2.7.1.12"/>
    </reaction>
</comment>
<evidence type="ECO:0000256" key="2">
    <source>
        <dbReference type="ARBA" id="ARBA00008420"/>
    </source>
</evidence>
<dbReference type="AlphaFoldDB" id="A0AAN7GVJ5"/>
<evidence type="ECO:0000313" key="11">
    <source>
        <dbReference type="Proteomes" id="UP001301958"/>
    </source>
</evidence>
<dbReference type="InterPro" id="IPR006001">
    <property type="entry name" value="Therm_gnt_kin"/>
</dbReference>
<dbReference type="CDD" id="cd02021">
    <property type="entry name" value="GntK"/>
    <property type="match status" value="1"/>
</dbReference>
<dbReference type="PANTHER" id="PTHR43442">
    <property type="entry name" value="GLUCONOKINASE-RELATED"/>
    <property type="match status" value="1"/>
</dbReference>
<keyword evidence="6" id="KW-0418">Kinase</keyword>
<name>A0AAN7GVJ5_9PEZI</name>
<evidence type="ECO:0000256" key="3">
    <source>
        <dbReference type="ARBA" id="ARBA00012054"/>
    </source>
</evidence>
<sequence>MASGHPLTDSDREGWLKALKEYETAQPGKGGSRHLGDKEAGDLRIRFVFLDAPEEILKKRARERKGHSAGEGLVHTQFEILERPDDSEDDVLVVDVNRNTEDVERETEIRVGEVMGQDDQLSFLFNK</sequence>
<dbReference type="GO" id="GO:0005737">
    <property type="term" value="C:cytoplasm"/>
    <property type="evidence" value="ECO:0007669"/>
    <property type="project" value="TreeGrafter"/>
</dbReference>
<proteinExistence type="inferred from homology"/>
<dbReference type="GO" id="GO:0046316">
    <property type="term" value="F:gluconokinase activity"/>
    <property type="evidence" value="ECO:0007669"/>
    <property type="project" value="UniProtKB-EC"/>
</dbReference>
<evidence type="ECO:0000256" key="4">
    <source>
        <dbReference type="ARBA" id="ARBA00022679"/>
    </source>
</evidence>
<dbReference type="Gene3D" id="3.40.50.300">
    <property type="entry name" value="P-loop containing nucleotide triphosphate hydrolases"/>
    <property type="match status" value="1"/>
</dbReference>
<dbReference type="EMBL" id="MU865371">
    <property type="protein sequence ID" value="KAK4225258.1"/>
    <property type="molecule type" value="Genomic_DNA"/>
</dbReference>
<organism evidence="10 11">
    <name type="scientific">Podospora fimiseda</name>
    <dbReference type="NCBI Taxonomy" id="252190"/>
    <lineage>
        <taxon>Eukaryota</taxon>
        <taxon>Fungi</taxon>
        <taxon>Dikarya</taxon>
        <taxon>Ascomycota</taxon>
        <taxon>Pezizomycotina</taxon>
        <taxon>Sordariomycetes</taxon>
        <taxon>Sordariomycetidae</taxon>
        <taxon>Sordariales</taxon>
        <taxon>Podosporaceae</taxon>
        <taxon>Podospora</taxon>
    </lineage>
</organism>
<comment type="similarity">
    <text evidence="2">Belongs to the gluconokinase GntK/GntV family.</text>
</comment>
<accession>A0AAN7GVJ5</accession>
<dbReference type="GO" id="GO:0005524">
    <property type="term" value="F:ATP binding"/>
    <property type="evidence" value="ECO:0007669"/>
    <property type="project" value="UniProtKB-KW"/>
</dbReference>
<dbReference type="SUPFAM" id="SSF52540">
    <property type="entry name" value="P-loop containing nucleoside triphosphate hydrolases"/>
    <property type="match status" value="1"/>
</dbReference>
<comment type="pathway">
    <text evidence="1">Carbohydrate acid metabolism; D-gluconate degradation.</text>
</comment>
<evidence type="ECO:0000256" key="8">
    <source>
        <dbReference type="ARBA" id="ARBA00029835"/>
    </source>
</evidence>
<dbReference type="EC" id="2.7.1.12" evidence="3"/>
<reference evidence="10" key="2">
    <citation type="submission" date="2023-05" db="EMBL/GenBank/DDBJ databases">
        <authorList>
            <consortium name="Lawrence Berkeley National Laboratory"/>
            <person name="Steindorff A."/>
            <person name="Hensen N."/>
            <person name="Bonometti L."/>
            <person name="Westerberg I."/>
            <person name="Brannstrom I.O."/>
            <person name="Guillou S."/>
            <person name="Cros-Aarteil S."/>
            <person name="Calhoun S."/>
            <person name="Haridas S."/>
            <person name="Kuo A."/>
            <person name="Mondo S."/>
            <person name="Pangilinan J."/>
            <person name="Riley R."/>
            <person name="Labutti K."/>
            <person name="Andreopoulos B."/>
            <person name="Lipzen A."/>
            <person name="Chen C."/>
            <person name="Yanf M."/>
            <person name="Daum C."/>
            <person name="Ng V."/>
            <person name="Clum A."/>
            <person name="Ohm R."/>
            <person name="Martin F."/>
            <person name="Silar P."/>
            <person name="Natvig D."/>
            <person name="Lalanne C."/>
            <person name="Gautier V."/>
            <person name="Ament-Velasquez S.L."/>
            <person name="Kruys A."/>
            <person name="Hutchinson M.I."/>
            <person name="Powell A.J."/>
            <person name="Barry K."/>
            <person name="Miller A.N."/>
            <person name="Grigoriev I.V."/>
            <person name="Debuchy R."/>
            <person name="Gladieux P."/>
            <person name="Thoren M.H."/>
            <person name="Johannesson H."/>
        </authorList>
    </citation>
    <scope>NUCLEOTIDE SEQUENCE</scope>
    <source>
        <strain evidence="10">CBS 990.96</strain>
    </source>
</reference>
<dbReference type="GO" id="GO:0005975">
    <property type="term" value="P:carbohydrate metabolic process"/>
    <property type="evidence" value="ECO:0007669"/>
    <property type="project" value="InterPro"/>
</dbReference>
<evidence type="ECO:0000256" key="1">
    <source>
        <dbReference type="ARBA" id="ARBA00004875"/>
    </source>
</evidence>
<protein>
    <recommendedName>
        <fullName evidence="3">gluconokinase</fullName>
        <ecNumber evidence="3">2.7.1.12</ecNumber>
    </recommendedName>
    <alternativeName>
        <fullName evidence="8">Gluconate kinase</fullName>
    </alternativeName>
</protein>
<keyword evidence="11" id="KW-1185">Reference proteome</keyword>
<comment type="caution">
    <text evidence="10">The sequence shown here is derived from an EMBL/GenBank/DDBJ whole genome shotgun (WGS) entry which is preliminary data.</text>
</comment>
<evidence type="ECO:0000256" key="9">
    <source>
        <dbReference type="ARBA" id="ARBA00048090"/>
    </source>
</evidence>
<dbReference type="InterPro" id="IPR027417">
    <property type="entry name" value="P-loop_NTPase"/>
</dbReference>
<evidence type="ECO:0000256" key="5">
    <source>
        <dbReference type="ARBA" id="ARBA00022741"/>
    </source>
</evidence>
<evidence type="ECO:0000313" key="10">
    <source>
        <dbReference type="EMBL" id="KAK4225258.1"/>
    </source>
</evidence>
<evidence type="ECO:0000256" key="6">
    <source>
        <dbReference type="ARBA" id="ARBA00022777"/>
    </source>
</evidence>